<sequence length="533" mass="57170">MAKQIIFGEQVRKALKAGIDTLADTVKVTLGPKGHPVALAKSWGAPTVIDDGVTIARDIDLPDPFENMGCQIVKEAAVKTNDAAGDGTTTSIMLAQAIINEAFKNITAGAEPIALKRGIEKATDVIAQELKKMSTPIRGREQIVQVATITAKDKEIGELIADVMEKVGKDGVITIEESKGVKYETDYVEGLQFDRGYISAYFVTDSGRMESVLEEPAILITDRKIENMAELLPALEKVMQWTKTVLIIAENVEGEALATLVVNKLRGTMNVLAVKAPGFGDRQKQMLEDIAVLTGGRVISKEAGRKLDSVTEEDLGRAHRVVTNKDKTVIIDGAGTPEAIKDRIKQIKAQIDEVESAFDREKLQERQAALAGGVAVIAVGAATETEMKERKARVEDALAATRAALEEGILPGGGVGLINALPALDKLKLEGDEETGVQIVRRALPTPVRWIANNAGRDGSVIIDKVRTSPVGVGYNAEIDQFGNMIEMGIIDPTMVVRSALQNATSVANMIIITNSLVADIPEKAPPAPMPEY</sequence>
<dbReference type="NCBIfam" id="NF009487">
    <property type="entry name" value="PRK12849.1"/>
    <property type="match status" value="1"/>
</dbReference>
<comment type="subunit">
    <text evidence="3 5">Forms a cylinder of 14 subunits composed of two heptameric rings stacked back-to-back. Interacts with the co-chaperonin GroES.</text>
</comment>
<name>A0ABZ2J4Y7_9CHLR</name>
<evidence type="ECO:0000313" key="7">
    <source>
        <dbReference type="Proteomes" id="UP001375370"/>
    </source>
</evidence>
<keyword evidence="3" id="KW-0067">ATP-binding</keyword>
<feature type="binding site" evidence="3">
    <location>
        <position position="492"/>
    </location>
    <ligand>
        <name>ATP</name>
        <dbReference type="ChEBI" id="CHEBI:30616"/>
    </ligand>
</feature>
<dbReference type="InterPro" id="IPR002423">
    <property type="entry name" value="Cpn60/GroEL/TCP-1"/>
</dbReference>
<dbReference type="HAMAP" id="MF_00600">
    <property type="entry name" value="CH60"/>
    <property type="match status" value="1"/>
</dbReference>
<dbReference type="InterPro" id="IPR027413">
    <property type="entry name" value="GROEL-like_equatorial_sf"/>
</dbReference>
<proteinExistence type="inferred from homology"/>
<accession>A0ABZ2J4Y7</accession>
<evidence type="ECO:0000256" key="1">
    <source>
        <dbReference type="ARBA" id="ARBA00006607"/>
    </source>
</evidence>
<dbReference type="SUPFAM" id="SSF52029">
    <property type="entry name" value="GroEL apical domain-like"/>
    <property type="match status" value="1"/>
</dbReference>
<dbReference type="PRINTS" id="PR00298">
    <property type="entry name" value="CHAPERONIN60"/>
</dbReference>
<feature type="binding site" evidence="3">
    <location>
        <position position="413"/>
    </location>
    <ligand>
        <name>ATP</name>
        <dbReference type="ChEBI" id="CHEBI:30616"/>
    </ligand>
</feature>
<evidence type="ECO:0000256" key="4">
    <source>
        <dbReference type="RuleBase" id="RU000418"/>
    </source>
</evidence>
<evidence type="ECO:0000256" key="5">
    <source>
        <dbReference type="RuleBase" id="RU000419"/>
    </source>
</evidence>
<dbReference type="NCBIfam" id="NF009488">
    <property type="entry name" value="PRK12850.1"/>
    <property type="match status" value="1"/>
</dbReference>
<dbReference type="NCBIfam" id="NF009489">
    <property type="entry name" value="PRK12851.1"/>
    <property type="match status" value="1"/>
</dbReference>
<dbReference type="InterPro" id="IPR001844">
    <property type="entry name" value="Cpn60/GroEL"/>
</dbReference>
<protein>
    <recommendedName>
        <fullName evidence="3">Chaperonin GroEL</fullName>
        <ecNumber evidence="3">5.6.1.7</ecNumber>
    </recommendedName>
    <alternativeName>
        <fullName evidence="3">60 kDa chaperonin</fullName>
    </alternativeName>
    <alternativeName>
        <fullName evidence="3">Chaperonin-60</fullName>
        <shortName evidence="3">Cpn60</shortName>
    </alternativeName>
</protein>
<dbReference type="EMBL" id="CP146612">
    <property type="protein sequence ID" value="WWX25975.1"/>
    <property type="molecule type" value="Genomic_DNA"/>
</dbReference>
<dbReference type="InterPro" id="IPR027409">
    <property type="entry name" value="GroEL-like_apical_dom_sf"/>
</dbReference>
<evidence type="ECO:0000256" key="2">
    <source>
        <dbReference type="ARBA" id="ARBA00023186"/>
    </source>
</evidence>
<organism evidence="6 7">
    <name type="scientific">Candidatus Dehalogenimonas loeffleri</name>
    <dbReference type="NCBI Taxonomy" id="3127115"/>
    <lineage>
        <taxon>Bacteria</taxon>
        <taxon>Bacillati</taxon>
        <taxon>Chloroflexota</taxon>
        <taxon>Dehalococcoidia</taxon>
        <taxon>Dehalococcoidales</taxon>
        <taxon>Dehalococcoidaceae</taxon>
        <taxon>Dehalogenimonas</taxon>
    </lineage>
</organism>
<comment type="similarity">
    <text evidence="1 3 4">Belongs to the chaperonin (HSP60) family.</text>
</comment>
<keyword evidence="2 3" id="KW-0143">Chaperone</keyword>
<dbReference type="RefSeq" id="WP_338738676.1">
    <property type="nucleotide sequence ID" value="NZ_CP146612.1"/>
</dbReference>
<comment type="function">
    <text evidence="3 5">Together with its co-chaperonin GroES, plays an essential role in assisting protein folding. The GroEL-GroES system forms a nano-cage that allows encapsulation of the non-native substrate proteins and provides a physical environment optimized to promote and accelerate protein folding.</text>
</comment>
<dbReference type="SUPFAM" id="SSF54849">
    <property type="entry name" value="GroEL-intermediate domain like"/>
    <property type="match status" value="1"/>
</dbReference>
<feature type="binding site" evidence="3">
    <location>
        <begin position="29"/>
        <end position="32"/>
    </location>
    <ligand>
        <name>ATP</name>
        <dbReference type="ChEBI" id="CHEBI:30616"/>
    </ligand>
</feature>
<evidence type="ECO:0000313" key="6">
    <source>
        <dbReference type="EMBL" id="WWX25975.1"/>
    </source>
</evidence>
<dbReference type="CDD" id="cd03344">
    <property type="entry name" value="GroEL"/>
    <property type="match status" value="1"/>
</dbReference>
<gene>
    <name evidence="3 6" type="primary">groL</name>
    <name evidence="3" type="synonym">groEL</name>
    <name evidence="6" type="ORF">V8247_03130</name>
</gene>
<feature type="binding site" evidence="3">
    <location>
        <begin position="86"/>
        <end position="90"/>
    </location>
    <ligand>
        <name>ATP</name>
        <dbReference type="ChEBI" id="CHEBI:30616"/>
    </ligand>
</feature>
<dbReference type="NCBIfam" id="TIGR02348">
    <property type="entry name" value="GroEL"/>
    <property type="match status" value="1"/>
</dbReference>
<dbReference type="EC" id="5.6.1.7" evidence="3"/>
<dbReference type="Proteomes" id="UP001375370">
    <property type="component" value="Chromosome"/>
</dbReference>
<dbReference type="InterPro" id="IPR027410">
    <property type="entry name" value="TCP-1-like_intermed_sf"/>
</dbReference>
<keyword evidence="3" id="KW-0413">Isomerase</keyword>
<reference evidence="6 7" key="1">
    <citation type="submission" date="2024-03" db="EMBL/GenBank/DDBJ databases">
        <title>A Dehalogenimonas Isolated from Estuarine Sediments Dihaloeliminates Chlorinated Alkanes.</title>
        <authorList>
            <person name="Yang Y."/>
            <person name="Wang H."/>
        </authorList>
    </citation>
    <scope>NUCLEOTIDE SEQUENCE [LARGE SCALE GENOMIC DNA]</scope>
    <source>
        <strain evidence="6 7">W</strain>
    </source>
</reference>
<dbReference type="Gene3D" id="1.10.560.10">
    <property type="entry name" value="GroEL-like equatorial domain"/>
    <property type="match status" value="1"/>
</dbReference>
<keyword evidence="3" id="KW-0547">Nucleotide-binding</keyword>
<dbReference type="SUPFAM" id="SSF48592">
    <property type="entry name" value="GroEL equatorial domain-like"/>
    <property type="match status" value="1"/>
</dbReference>
<keyword evidence="7" id="KW-1185">Reference proteome</keyword>
<comment type="caution">
    <text evidence="3">Lacks conserved residue(s) required for the propagation of feature annotation.</text>
</comment>
<keyword evidence="3" id="KW-0963">Cytoplasm</keyword>
<dbReference type="NCBIfam" id="NF000592">
    <property type="entry name" value="PRK00013.1"/>
    <property type="match status" value="1"/>
</dbReference>
<comment type="subcellular location">
    <subcellularLocation>
        <location evidence="3">Cytoplasm</location>
    </subcellularLocation>
</comment>
<dbReference type="Pfam" id="PF00118">
    <property type="entry name" value="Cpn60_TCP1"/>
    <property type="match status" value="1"/>
</dbReference>
<dbReference type="Gene3D" id="3.50.7.10">
    <property type="entry name" value="GroEL"/>
    <property type="match status" value="1"/>
</dbReference>
<dbReference type="PANTHER" id="PTHR45633">
    <property type="entry name" value="60 KDA HEAT SHOCK PROTEIN, MITOCHONDRIAL"/>
    <property type="match status" value="1"/>
</dbReference>
<dbReference type="Gene3D" id="3.30.260.10">
    <property type="entry name" value="TCP-1-like chaperonin intermediate domain"/>
    <property type="match status" value="1"/>
</dbReference>
<evidence type="ECO:0000256" key="3">
    <source>
        <dbReference type="HAMAP-Rule" id="MF_00600"/>
    </source>
</evidence>